<dbReference type="EMBL" id="BAABGY010000008">
    <property type="protein sequence ID" value="GAA4334919.1"/>
    <property type="molecule type" value="Genomic_DNA"/>
</dbReference>
<evidence type="ECO:0008006" key="3">
    <source>
        <dbReference type="Google" id="ProtNLM"/>
    </source>
</evidence>
<dbReference type="RefSeq" id="WP_345256506.1">
    <property type="nucleotide sequence ID" value="NZ_BAABGY010000008.1"/>
</dbReference>
<dbReference type="Proteomes" id="UP001501725">
    <property type="component" value="Unassembled WGS sequence"/>
</dbReference>
<organism evidence="1 2">
    <name type="scientific">Flaviaesturariibacter amylovorans</name>
    <dbReference type="NCBI Taxonomy" id="1084520"/>
    <lineage>
        <taxon>Bacteria</taxon>
        <taxon>Pseudomonadati</taxon>
        <taxon>Bacteroidota</taxon>
        <taxon>Chitinophagia</taxon>
        <taxon>Chitinophagales</taxon>
        <taxon>Chitinophagaceae</taxon>
        <taxon>Flaviaestuariibacter</taxon>
    </lineage>
</organism>
<evidence type="ECO:0000313" key="1">
    <source>
        <dbReference type="EMBL" id="GAA4334919.1"/>
    </source>
</evidence>
<accession>A0ABP8H6C0</accession>
<proteinExistence type="predicted"/>
<gene>
    <name evidence="1" type="ORF">GCM10023184_29350</name>
</gene>
<sequence>MELGPYYQRNQKKLAAITDKEWQEALAKCVKHLSIKLRKKTLYGVHAASRLGAEASDHYISLAYERIISGEWEFKDGMDIAEQMIRIIGSYMSKAIEHSQTERANLSRVTYSEIDEEFYEREIDSGANEIYEKVYAIMVGDVDEAVKDDEELFFIWDAIKEGKTRSEIAALMDKTVRQFDKLREKLIRTVKKKQLVD</sequence>
<reference evidence="2" key="1">
    <citation type="journal article" date="2019" name="Int. J. Syst. Evol. Microbiol.">
        <title>The Global Catalogue of Microorganisms (GCM) 10K type strain sequencing project: providing services to taxonomists for standard genome sequencing and annotation.</title>
        <authorList>
            <consortium name="The Broad Institute Genomics Platform"/>
            <consortium name="The Broad Institute Genome Sequencing Center for Infectious Disease"/>
            <person name="Wu L."/>
            <person name="Ma J."/>
        </authorList>
    </citation>
    <scope>NUCLEOTIDE SEQUENCE [LARGE SCALE GENOMIC DNA]</scope>
    <source>
        <strain evidence="2">JCM 17919</strain>
    </source>
</reference>
<protein>
    <recommendedName>
        <fullName evidence="3">Sigma-70 family RNA polymerase sigma factor</fullName>
    </recommendedName>
</protein>
<name>A0ABP8H6C0_9BACT</name>
<evidence type="ECO:0000313" key="2">
    <source>
        <dbReference type="Proteomes" id="UP001501725"/>
    </source>
</evidence>
<comment type="caution">
    <text evidence="1">The sequence shown here is derived from an EMBL/GenBank/DDBJ whole genome shotgun (WGS) entry which is preliminary data.</text>
</comment>
<keyword evidence="2" id="KW-1185">Reference proteome</keyword>